<dbReference type="SUPFAM" id="SSF50969">
    <property type="entry name" value="YVTN repeat-like/Quinoprotein amine dehydrogenase"/>
    <property type="match status" value="1"/>
</dbReference>
<dbReference type="PANTHER" id="PTHR35340">
    <property type="entry name" value="PQQ ENZYME REPEAT PROTEIN-RELATED"/>
    <property type="match status" value="1"/>
</dbReference>
<gene>
    <name evidence="1" type="ORF">METZ01_LOCUS295894</name>
</gene>
<dbReference type="InterPro" id="IPR053143">
    <property type="entry name" value="Arylsulfate_ST"/>
</dbReference>
<dbReference type="AlphaFoldDB" id="A0A382M2P7"/>
<evidence type="ECO:0008006" key="2">
    <source>
        <dbReference type="Google" id="ProtNLM"/>
    </source>
</evidence>
<feature type="non-terminal residue" evidence="1">
    <location>
        <position position="281"/>
    </location>
</feature>
<reference evidence="1" key="1">
    <citation type="submission" date="2018-05" db="EMBL/GenBank/DDBJ databases">
        <authorList>
            <person name="Lanie J.A."/>
            <person name="Ng W.-L."/>
            <person name="Kazmierczak K.M."/>
            <person name="Andrzejewski T.M."/>
            <person name="Davidsen T.M."/>
            <person name="Wayne K.J."/>
            <person name="Tettelin H."/>
            <person name="Glass J.I."/>
            <person name="Rusch D."/>
            <person name="Podicherti R."/>
            <person name="Tsui H.-C.T."/>
            <person name="Winkler M.E."/>
        </authorList>
    </citation>
    <scope>NUCLEOTIDE SEQUENCE</scope>
</reference>
<proteinExistence type="predicted"/>
<dbReference type="InterPro" id="IPR011044">
    <property type="entry name" value="Quino_amine_DH_bsu"/>
</dbReference>
<dbReference type="Pfam" id="PF05935">
    <property type="entry name" value="Arylsulfotrans"/>
    <property type="match status" value="1"/>
</dbReference>
<name>A0A382M2P7_9ZZZZ</name>
<accession>A0A382M2P7</accession>
<sequence>MGWSSHHPVGLIHYSPQQCYRGYNLPTNARGSNDAFLMDMEGRICHRWHSEEGIGYAHLLPYGNLLIRTAPPCDAGGAEKIGGSSAAILELDWDSNVVWEYRNPLVHHDYERLPNGNTLVLLFENLSSDLTSRIRGGIAGDSDPESMFGDQIQEIAPDGSVVYEWKAWEHLDPEGDPICPLENRVEWTHGNSLKTTPEGDLIVSYRLISTVGIVDKASGDFKWKWGPGHISHPHHPTYLDNGNILLFDNGFHRSQGTYSRVVEVNPATSEIAWEFRGQPSI</sequence>
<dbReference type="GO" id="GO:0004062">
    <property type="term" value="F:aryl sulfotransferase activity"/>
    <property type="evidence" value="ECO:0007669"/>
    <property type="project" value="InterPro"/>
</dbReference>
<dbReference type="PANTHER" id="PTHR35340:SF5">
    <property type="entry name" value="ASST-DOMAIN-CONTAINING PROTEIN"/>
    <property type="match status" value="1"/>
</dbReference>
<organism evidence="1">
    <name type="scientific">marine metagenome</name>
    <dbReference type="NCBI Taxonomy" id="408172"/>
    <lineage>
        <taxon>unclassified sequences</taxon>
        <taxon>metagenomes</taxon>
        <taxon>ecological metagenomes</taxon>
    </lineage>
</organism>
<evidence type="ECO:0000313" key="1">
    <source>
        <dbReference type="EMBL" id="SVC43040.1"/>
    </source>
</evidence>
<protein>
    <recommendedName>
        <fullName evidence="2">Aryl sulfotransferase</fullName>
    </recommendedName>
</protein>
<dbReference type="EMBL" id="UINC01090790">
    <property type="protein sequence ID" value="SVC43040.1"/>
    <property type="molecule type" value="Genomic_DNA"/>
</dbReference>
<dbReference type="InterPro" id="IPR010262">
    <property type="entry name" value="Arylsulfotransferase_bact"/>
</dbReference>